<dbReference type="GO" id="GO:0005615">
    <property type="term" value="C:extracellular space"/>
    <property type="evidence" value="ECO:0007669"/>
    <property type="project" value="TreeGrafter"/>
</dbReference>
<dbReference type="HOGENOM" id="CLU_075165_3_5_1"/>
<dbReference type="EnsemblMetazoa" id="RPRC010438-RA">
    <property type="protein sequence ID" value="RPRC010438-PA"/>
    <property type="gene ID" value="RPRC010438"/>
</dbReference>
<dbReference type="InterPro" id="IPR000618">
    <property type="entry name" value="Insect_cuticle"/>
</dbReference>
<reference evidence="1" key="1">
    <citation type="submission" date="2015-05" db="UniProtKB">
        <authorList>
            <consortium name="EnsemblMetazoa"/>
        </authorList>
    </citation>
    <scope>IDENTIFICATION</scope>
</reference>
<dbReference type="Proteomes" id="UP000015103">
    <property type="component" value="Unassembled WGS sequence"/>
</dbReference>
<sequence>MAKPSQLNWQIKVMLSIGALATFVLSTSDVLVSGSGVGAVGGGFGGGIGGGHEHHIDYYAVPHYNYEYKVHDPHTGDMKSQHETREGDVVKGYYTLHESDGTIREVHYTADKHNGFNAEVKRIGHAHHAPVYGYHHHHHHGHHY</sequence>
<dbReference type="GO" id="GO:0042302">
    <property type="term" value="F:structural constituent of cuticle"/>
    <property type="evidence" value="ECO:0007669"/>
    <property type="project" value="UniProtKB-UniRule"/>
</dbReference>
<evidence type="ECO:0000313" key="1">
    <source>
        <dbReference type="EnsemblMetazoa" id="RPRC010438-PA"/>
    </source>
</evidence>
<dbReference type="PROSITE" id="PS00233">
    <property type="entry name" value="CHIT_BIND_RR_1"/>
    <property type="match status" value="1"/>
</dbReference>
<dbReference type="VEuPathDB" id="VectorBase:RPRC010438"/>
<dbReference type="InterPro" id="IPR031311">
    <property type="entry name" value="CHIT_BIND_RR_consensus"/>
</dbReference>
<name>T1I2B8_RHOPR</name>
<dbReference type="InParanoid" id="T1I2B8"/>
<evidence type="ECO:0008006" key="3">
    <source>
        <dbReference type="Google" id="ProtNLM"/>
    </source>
</evidence>
<keyword evidence="2" id="KW-1185">Reference proteome</keyword>
<accession>T1I2B8</accession>
<dbReference type="EMBL" id="ACPB03022691">
    <property type="status" value="NOT_ANNOTATED_CDS"/>
    <property type="molecule type" value="Genomic_DNA"/>
</dbReference>
<evidence type="ECO:0000313" key="2">
    <source>
        <dbReference type="Proteomes" id="UP000015103"/>
    </source>
</evidence>
<dbReference type="InterPro" id="IPR051217">
    <property type="entry name" value="Insect_Cuticle_Struc_Prot"/>
</dbReference>
<dbReference type="STRING" id="13249.T1I2B8"/>
<dbReference type="OMA" id="GHEHHID"/>
<organism evidence="1 2">
    <name type="scientific">Rhodnius prolixus</name>
    <name type="common">Triatomid bug</name>
    <dbReference type="NCBI Taxonomy" id="13249"/>
    <lineage>
        <taxon>Eukaryota</taxon>
        <taxon>Metazoa</taxon>
        <taxon>Ecdysozoa</taxon>
        <taxon>Arthropoda</taxon>
        <taxon>Hexapoda</taxon>
        <taxon>Insecta</taxon>
        <taxon>Pterygota</taxon>
        <taxon>Neoptera</taxon>
        <taxon>Paraneoptera</taxon>
        <taxon>Hemiptera</taxon>
        <taxon>Heteroptera</taxon>
        <taxon>Panheteroptera</taxon>
        <taxon>Cimicomorpha</taxon>
        <taxon>Reduviidae</taxon>
        <taxon>Triatominae</taxon>
        <taxon>Rhodnius</taxon>
    </lineage>
</organism>
<protein>
    <recommendedName>
        <fullName evidence="3">Cuticle protein</fullName>
    </recommendedName>
</protein>
<proteinExistence type="predicted"/>
<dbReference type="PANTHER" id="PTHR12236">
    <property type="entry name" value="STRUCTURAL CONTITUENT OF CUTICLE"/>
    <property type="match status" value="1"/>
</dbReference>
<dbReference type="AlphaFoldDB" id="T1I2B8"/>
<dbReference type="PROSITE" id="PS51155">
    <property type="entry name" value="CHIT_BIND_RR_2"/>
    <property type="match status" value="1"/>
</dbReference>
<dbReference type="PANTHER" id="PTHR12236:SF76">
    <property type="entry name" value="ADULT-SPECIFIC CUTICULAR PROTEIN ACP-20-LIKE PROTEIN"/>
    <property type="match status" value="1"/>
</dbReference>
<dbReference type="GO" id="GO:0031012">
    <property type="term" value="C:extracellular matrix"/>
    <property type="evidence" value="ECO:0007669"/>
    <property type="project" value="TreeGrafter"/>
</dbReference>
<dbReference type="eggNOG" id="ENOG502SGA3">
    <property type="taxonomic scope" value="Eukaryota"/>
</dbReference>
<dbReference type="Pfam" id="PF00379">
    <property type="entry name" value="Chitin_bind_4"/>
    <property type="match status" value="1"/>
</dbReference>
<dbReference type="PRINTS" id="PR00947">
    <property type="entry name" value="CUTICLE"/>
</dbReference>